<dbReference type="AlphaFoldDB" id="A0A2S7SUA9"/>
<dbReference type="Proteomes" id="UP000239872">
    <property type="component" value="Unassembled WGS sequence"/>
</dbReference>
<gene>
    <name evidence="1" type="ORF">CJD36_015580</name>
</gene>
<reference evidence="1 2" key="1">
    <citation type="submission" date="2018-01" db="EMBL/GenBank/DDBJ databases">
        <title>A novel member of the phylum Bacteroidetes isolated from glacier ice.</title>
        <authorList>
            <person name="Liu Q."/>
            <person name="Xin Y.-H."/>
        </authorList>
    </citation>
    <scope>NUCLEOTIDE SEQUENCE [LARGE SCALE GENOMIC DNA]</scope>
    <source>
        <strain evidence="1 2">RB1R16</strain>
    </source>
</reference>
<evidence type="ECO:0000313" key="2">
    <source>
        <dbReference type="Proteomes" id="UP000239872"/>
    </source>
</evidence>
<protein>
    <submittedName>
        <fullName evidence="1">Uncharacterized protein</fullName>
    </submittedName>
</protein>
<sequence>MSLSFRGGVLIQHDADNYLAVGYDYLEEYNHFVIEYSLHNKKFFQQEVEYNYLCIKKQANGEWKIGSVINDCFYKTNVESLKELEKYIVLEHCRFGRVNAGNKAMFHNYMKDFRKIA</sequence>
<dbReference type="EMBL" id="PPSL01000004">
    <property type="protein sequence ID" value="PQJ10116.1"/>
    <property type="molecule type" value="Genomic_DNA"/>
</dbReference>
<proteinExistence type="predicted"/>
<accession>A0A2S7SUA9</accession>
<name>A0A2S7SUA9_9BACT</name>
<dbReference type="RefSeq" id="WP_105040125.1">
    <property type="nucleotide sequence ID" value="NZ_PPSL01000004.1"/>
</dbReference>
<comment type="caution">
    <text evidence="1">The sequence shown here is derived from an EMBL/GenBank/DDBJ whole genome shotgun (WGS) entry which is preliminary data.</text>
</comment>
<evidence type="ECO:0000313" key="1">
    <source>
        <dbReference type="EMBL" id="PQJ10116.1"/>
    </source>
</evidence>
<organism evidence="1 2">
    <name type="scientific">Flavipsychrobacter stenotrophus</name>
    <dbReference type="NCBI Taxonomy" id="2077091"/>
    <lineage>
        <taxon>Bacteria</taxon>
        <taxon>Pseudomonadati</taxon>
        <taxon>Bacteroidota</taxon>
        <taxon>Chitinophagia</taxon>
        <taxon>Chitinophagales</taxon>
        <taxon>Chitinophagaceae</taxon>
        <taxon>Flavipsychrobacter</taxon>
    </lineage>
</organism>
<keyword evidence="2" id="KW-1185">Reference proteome</keyword>